<keyword evidence="1" id="KW-0812">Transmembrane</keyword>
<dbReference type="EMBL" id="JALBUU010000004">
    <property type="protein sequence ID" value="MCI0753356.1"/>
    <property type="molecule type" value="Genomic_DNA"/>
</dbReference>
<reference evidence="2 3" key="1">
    <citation type="submission" date="2022-03" db="EMBL/GenBank/DDBJ databases">
        <title>Complete genome analysis of Roseomonas KG 17.1 : a prolific producer of plant growth promoters.</title>
        <authorList>
            <person name="Saadouli I."/>
            <person name="Najjari A."/>
            <person name="Mosbah A."/>
            <person name="Ouzari H.I."/>
        </authorList>
    </citation>
    <scope>NUCLEOTIDE SEQUENCE [LARGE SCALE GENOMIC DNA]</scope>
    <source>
        <strain evidence="2 3">KG17-1</strain>
    </source>
</reference>
<protein>
    <submittedName>
        <fullName evidence="2">Uncharacterized protein</fullName>
    </submittedName>
</protein>
<evidence type="ECO:0000313" key="3">
    <source>
        <dbReference type="Proteomes" id="UP001201985"/>
    </source>
</evidence>
<feature type="transmembrane region" description="Helical" evidence="1">
    <location>
        <begin position="116"/>
        <end position="136"/>
    </location>
</feature>
<evidence type="ECO:0000313" key="2">
    <source>
        <dbReference type="EMBL" id="MCI0753356.1"/>
    </source>
</evidence>
<organism evidence="2 3">
    <name type="scientific">Teichococcus vastitatis</name>
    <dbReference type="NCBI Taxonomy" id="2307076"/>
    <lineage>
        <taxon>Bacteria</taxon>
        <taxon>Pseudomonadati</taxon>
        <taxon>Pseudomonadota</taxon>
        <taxon>Alphaproteobacteria</taxon>
        <taxon>Acetobacterales</taxon>
        <taxon>Roseomonadaceae</taxon>
        <taxon>Roseomonas</taxon>
    </lineage>
</organism>
<keyword evidence="1" id="KW-0472">Membrane</keyword>
<feature type="transmembrane region" description="Helical" evidence="1">
    <location>
        <begin position="90"/>
        <end position="110"/>
    </location>
</feature>
<dbReference type="Proteomes" id="UP001201985">
    <property type="component" value="Unassembled WGS sequence"/>
</dbReference>
<keyword evidence="1" id="KW-1133">Transmembrane helix</keyword>
<sequence length="170" mass="18695">MFLLRGRKDGVRFHAATLEAARQSFWVVAVCAPLFLLARLLAQPAEAVTGRFLTAEIFGFIASWPAYALASLVLCRVVNRQTLWPRLISVWNWTNLAQYVLMVGLLVVGLLQPPAWILEGSSLVVIGYVLWLQWFAARAALEVDGLQAAAFVMLDLIVSLLLSGVVADLS</sequence>
<comment type="caution">
    <text evidence="2">The sequence shown here is derived from an EMBL/GenBank/DDBJ whole genome shotgun (WGS) entry which is preliminary data.</text>
</comment>
<feature type="transmembrane region" description="Helical" evidence="1">
    <location>
        <begin position="57"/>
        <end position="78"/>
    </location>
</feature>
<name>A0ABS9W2F1_9PROT</name>
<accession>A0ABS9W2F1</accession>
<evidence type="ECO:0000256" key="1">
    <source>
        <dbReference type="SAM" id="Phobius"/>
    </source>
</evidence>
<dbReference type="RefSeq" id="WP_120007578.1">
    <property type="nucleotide sequence ID" value="NZ_JALBUU010000004.1"/>
</dbReference>
<feature type="transmembrane region" description="Helical" evidence="1">
    <location>
        <begin position="148"/>
        <end position="167"/>
    </location>
</feature>
<proteinExistence type="predicted"/>
<gene>
    <name evidence="2" type="ORF">MON41_06200</name>
</gene>
<keyword evidence="3" id="KW-1185">Reference proteome</keyword>